<keyword evidence="2" id="KW-0472">Membrane</keyword>
<feature type="region of interest" description="Disordered" evidence="1">
    <location>
        <begin position="75"/>
        <end position="96"/>
    </location>
</feature>
<keyword evidence="2" id="KW-0812">Transmembrane</keyword>
<keyword evidence="2" id="KW-1133">Transmembrane helix</keyword>
<accession>A0A1H1A880</accession>
<dbReference type="EMBL" id="FNLF01000002">
    <property type="protein sequence ID" value="SDQ35844.1"/>
    <property type="molecule type" value="Genomic_DNA"/>
</dbReference>
<evidence type="ECO:0000256" key="2">
    <source>
        <dbReference type="SAM" id="Phobius"/>
    </source>
</evidence>
<name>A0A1H1A880_9ACTN</name>
<dbReference type="AlphaFoldDB" id="A0A1H1A880"/>
<evidence type="ECO:0000313" key="4">
    <source>
        <dbReference type="Proteomes" id="UP000183053"/>
    </source>
</evidence>
<evidence type="ECO:0000313" key="3">
    <source>
        <dbReference type="EMBL" id="SDQ35844.1"/>
    </source>
</evidence>
<sequence>MTDNNMPEDTGSPEFVGTTAQHPDRYPFVAGTAPSSRAERGRRRRIAGAVAVLAAAGAAALIATLPVGAEQPQAASSATPSAAPCSSPGAAPGGEMTAGLPNHLPCSNVDDLVQQKVRGDLLAKCAAAIAQASAAAGAGGGAAAAVIAPTAIHPACQPVLTGYTEGARAAQEAIASATAPTVVSPAPNR</sequence>
<reference evidence="4" key="1">
    <citation type="submission" date="2016-10" db="EMBL/GenBank/DDBJ databases">
        <authorList>
            <person name="Varghese N."/>
            <person name="Submissions S."/>
        </authorList>
    </citation>
    <scope>NUCLEOTIDE SEQUENCE [LARGE SCALE GENOMIC DNA]</scope>
    <source>
        <strain evidence="4">DSM 44142</strain>
    </source>
</reference>
<organism evidence="3 4">
    <name type="scientific">Tsukamurella pulmonis</name>
    <dbReference type="NCBI Taxonomy" id="47312"/>
    <lineage>
        <taxon>Bacteria</taxon>
        <taxon>Bacillati</taxon>
        <taxon>Actinomycetota</taxon>
        <taxon>Actinomycetes</taxon>
        <taxon>Mycobacteriales</taxon>
        <taxon>Tsukamurellaceae</taxon>
        <taxon>Tsukamurella</taxon>
    </lineage>
</organism>
<dbReference type="RefSeq" id="WP_068563657.1">
    <property type="nucleotide sequence ID" value="NZ_FNLF01000002.1"/>
</dbReference>
<evidence type="ECO:0000256" key="1">
    <source>
        <dbReference type="SAM" id="MobiDB-lite"/>
    </source>
</evidence>
<dbReference type="STRING" id="47312.SAMN04489765_0099"/>
<feature type="compositionally biased region" description="Low complexity" evidence="1">
    <location>
        <begin position="75"/>
        <end position="94"/>
    </location>
</feature>
<feature type="transmembrane region" description="Helical" evidence="2">
    <location>
        <begin position="46"/>
        <end position="69"/>
    </location>
</feature>
<dbReference type="Proteomes" id="UP000183053">
    <property type="component" value="Unassembled WGS sequence"/>
</dbReference>
<proteinExistence type="predicted"/>
<feature type="region of interest" description="Disordered" evidence="1">
    <location>
        <begin position="1"/>
        <end position="41"/>
    </location>
</feature>
<protein>
    <submittedName>
        <fullName evidence="3">Uncharacterized protein</fullName>
    </submittedName>
</protein>
<keyword evidence="4" id="KW-1185">Reference proteome</keyword>
<gene>
    <name evidence="3" type="ORF">SAMN04489765_0099</name>
</gene>